<organism evidence="1 2">
    <name type="scientific">Araneus ventricosus</name>
    <name type="common">Orbweaver spider</name>
    <name type="synonym">Epeira ventricosa</name>
    <dbReference type="NCBI Taxonomy" id="182803"/>
    <lineage>
        <taxon>Eukaryota</taxon>
        <taxon>Metazoa</taxon>
        <taxon>Ecdysozoa</taxon>
        <taxon>Arthropoda</taxon>
        <taxon>Chelicerata</taxon>
        <taxon>Arachnida</taxon>
        <taxon>Araneae</taxon>
        <taxon>Araneomorphae</taxon>
        <taxon>Entelegynae</taxon>
        <taxon>Araneoidea</taxon>
        <taxon>Araneidae</taxon>
        <taxon>Araneus</taxon>
    </lineage>
</organism>
<accession>A0A4Y2DWH7</accession>
<gene>
    <name evidence="1" type="ORF">AVEN_13505_1</name>
</gene>
<dbReference type="InterPro" id="IPR035940">
    <property type="entry name" value="CAP_sf"/>
</dbReference>
<name>A0A4Y2DWH7_ARAVE</name>
<reference evidence="1 2" key="1">
    <citation type="journal article" date="2019" name="Sci. Rep.">
        <title>Orb-weaving spider Araneus ventricosus genome elucidates the spidroin gene catalogue.</title>
        <authorList>
            <person name="Kono N."/>
            <person name="Nakamura H."/>
            <person name="Ohtoshi R."/>
            <person name="Moran D.A.P."/>
            <person name="Shinohara A."/>
            <person name="Yoshida Y."/>
            <person name="Fujiwara M."/>
            <person name="Mori M."/>
            <person name="Tomita M."/>
            <person name="Arakawa K."/>
        </authorList>
    </citation>
    <scope>NUCLEOTIDE SEQUENCE [LARGE SCALE GENOMIC DNA]</scope>
</reference>
<dbReference type="EMBL" id="BGPR01090909">
    <property type="protein sequence ID" value="GBM21210.1"/>
    <property type="molecule type" value="Genomic_DNA"/>
</dbReference>
<dbReference type="Proteomes" id="UP000499080">
    <property type="component" value="Unassembled WGS sequence"/>
</dbReference>
<dbReference type="AlphaFoldDB" id="A0A4Y2DWH7"/>
<comment type="caution">
    <text evidence="1">The sequence shown here is derived from an EMBL/GenBank/DDBJ whole genome shotgun (WGS) entry which is preliminary data.</text>
</comment>
<protein>
    <submittedName>
        <fullName evidence="1">Uncharacterized protein</fullName>
    </submittedName>
</protein>
<evidence type="ECO:0000313" key="2">
    <source>
        <dbReference type="Proteomes" id="UP000499080"/>
    </source>
</evidence>
<dbReference type="Gene3D" id="3.40.33.10">
    <property type="entry name" value="CAP"/>
    <property type="match status" value="1"/>
</dbReference>
<sequence>MTNYHHIASLLTPAFVNDYPVGQNIAYQDWLCSDQRCVDSITEDELEPEWDKVLEDFYIEVEDFDKRVVQKFQQNPGQVIGHFTQVKSLI</sequence>
<proteinExistence type="predicted"/>
<evidence type="ECO:0000313" key="1">
    <source>
        <dbReference type="EMBL" id="GBM21210.1"/>
    </source>
</evidence>
<keyword evidence="2" id="KW-1185">Reference proteome</keyword>